<dbReference type="EMBL" id="ML122250">
    <property type="protein sequence ID" value="RPD67468.1"/>
    <property type="molecule type" value="Genomic_DNA"/>
</dbReference>
<evidence type="ECO:0000256" key="3">
    <source>
        <dbReference type="PROSITE-ProRule" id="PRU10141"/>
    </source>
</evidence>
<dbReference type="GO" id="GO:0010506">
    <property type="term" value="P:regulation of autophagy"/>
    <property type="evidence" value="ECO:0007669"/>
    <property type="project" value="InterPro"/>
</dbReference>
<dbReference type="PROSITE" id="PS00108">
    <property type="entry name" value="PROTEIN_KINASE_ST"/>
    <property type="match status" value="1"/>
</dbReference>
<dbReference type="PROSITE" id="PS50011">
    <property type="entry name" value="PROTEIN_KINASE_DOM"/>
    <property type="match status" value="1"/>
</dbReference>
<evidence type="ECO:0000256" key="1">
    <source>
        <dbReference type="ARBA" id="ARBA00022741"/>
    </source>
</evidence>
<dbReference type="GO" id="GO:0005737">
    <property type="term" value="C:cytoplasm"/>
    <property type="evidence" value="ECO:0007669"/>
    <property type="project" value="TreeGrafter"/>
</dbReference>
<dbReference type="Gene3D" id="1.10.510.10">
    <property type="entry name" value="Transferase(Phosphotransferase) domain 1"/>
    <property type="match status" value="1"/>
</dbReference>
<evidence type="ECO:0000259" key="5">
    <source>
        <dbReference type="PROSITE" id="PS50011"/>
    </source>
</evidence>
<dbReference type="OrthoDB" id="541276at2759"/>
<dbReference type="SMART" id="SM00220">
    <property type="entry name" value="S_TKc"/>
    <property type="match status" value="1"/>
</dbReference>
<evidence type="ECO:0000256" key="2">
    <source>
        <dbReference type="ARBA" id="ARBA00022840"/>
    </source>
</evidence>
<feature type="binding site" evidence="3">
    <location>
        <position position="56"/>
    </location>
    <ligand>
        <name>ATP</name>
        <dbReference type="ChEBI" id="CHEBI:30616"/>
    </ligand>
</feature>
<dbReference type="Proteomes" id="UP000313359">
    <property type="component" value="Unassembled WGS sequence"/>
</dbReference>
<proteinExistence type="predicted"/>
<evidence type="ECO:0000256" key="4">
    <source>
        <dbReference type="SAM" id="MobiDB-lite"/>
    </source>
</evidence>
<name>A0A5C2SXU8_9APHY</name>
<feature type="region of interest" description="Disordered" evidence="4">
    <location>
        <begin position="396"/>
        <end position="441"/>
    </location>
</feature>
<dbReference type="GO" id="GO:0005524">
    <property type="term" value="F:ATP binding"/>
    <property type="evidence" value="ECO:0007669"/>
    <property type="project" value="UniProtKB-UniRule"/>
</dbReference>
<dbReference type="Pfam" id="PF00069">
    <property type="entry name" value="Pkinase"/>
    <property type="match status" value="1"/>
</dbReference>
<keyword evidence="1 3" id="KW-0547">Nucleotide-binding</keyword>
<sequence>MVQLSAILPDFAGFTISSGDLRLRLLERLGSGTYGVVYVAQDISPQSTSAQYYAVKCLLRHPEDTDFARLQQRELKNHALISDVPNVVRLHAVIEEECYTFMVLDLCTGGDLYTAILATDTYVYNTPAVKRTFLQILDAVEACHARGVYHRDLKPENILCSHDFERVFLADFGLATRSKRSSNFRCGSSFYMSPECIGVFHEKPYATAPSDVWALGTILCNLITGRNPWHVASPNADIGFRVYLRKGSAWLVRNLPISLEAAAILNRVYQLDPKKRITIPELRKAIFALKTFYPDGEAASSTVRSATAASKRVQSAGDAATNASPAHAARVVTMQEVDITANMPSFYAESWELGPVERASPFSANFLTMSSNGLTAAASATLAGTVSTCVTNVASSDSVASENPDVDSIWSMTRPPALGSSPEASSDTTDKSESDGPFTPETYATNLVVDVPHLALDSSPRANVSLEECDIASATSRLPELSSEGMGKKRRGSIMKIVEGMRKIKLRA</sequence>
<keyword evidence="6" id="KW-0418">Kinase</keyword>
<feature type="domain" description="Protein kinase" evidence="5">
    <location>
        <begin position="23"/>
        <end position="293"/>
    </location>
</feature>
<evidence type="ECO:0000313" key="6">
    <source>
        <dbReference type="EMBL" id="RPD67468.1"/>
    </source>
</evidence>
<dbReference type="PROSITE" id="PS00107">
    <property type="entry name" value="PROTEIN_KINASE_ATP"/>
    <property type="match status" value="1"/>
</dbReference>
<dbReference type="InterPro" id="IPR045269">
    <property type="entry name" value="Atg1-like"/>
</dbReference>
<dbReference type="SUPFAM" id="SSF56112">
    <property type="entry name" value="Protein kinase-like (PK-like)"/>
    <property type="match status" value="1"/>
</dbReference>
<accession>A0A5C2SXU8</accession>
<protein>
    <submittedName>
        <fullName evidence="6">Kinase-like protein</fullName>
    </submittedName>
</protein>
<keyword evidence="6" id="KW-0808">Transferase</keyword>
<keyword evidence="7" id="KW-1185">Reference proteome</keyword>
<dbReference type="InterPro" id="IPR000719">
    <property type="entry name" value="Prot_kinase_dom"/>
</dbReference>
<dbReference type="InterPro" id="IPR017441">
    <property type="entry name" value="Protein_kinase_ATP_BS"/>
</dbReference>
<dbReference type="STRING" id="1328759.A0A5C2SXU8"/>
<gene>
    <name evidence="6" type="ORF">L227DRAFT_491388</name>
</gene>
<dbReference type="PANTHER" id="PTHR24348">
    <property type="entry name" value="SERINE/THREONINE-PROTEIN KINASE UNC-51-RELATED"/>
    <property type="match status" value="1"/>
</dbReference>
<evidence type="ECO:0000313" key="7">
    <source>
        <dbReference type="Proteomes" id="UP000313359"/>
    </source>
</evidence>
<reference evidence="6" key="1">
    <citation type="journal article" date="2018" name="Genome Biol. Evol.">
        <title>Genomics and development of Lentinus tigrinus, a white-rot wood-decaying mushroom with dimorphic fruiting bodies.</title>
        <authorList>
            <person name="Wu B."/>
            <person name="Xu Z."/>
            <person name="Knudson A."/>
            <person name="Carlson A."/>
            <person name="Chen N."/>
            <person name="Kovaka S."/>
            <person name="LaButti K."/>
            <person name="Lipzen A."/>
            <person name="Pennachio C."/>
            <person name="Riley R."/>
            <person name="Schakwitz W."/>
            <person name="Umezawa K."/>
            <person name="Ohm R.A."/>
            <person name="Grigoriev I.V."/>
            <person name="Nagy L.G."/>
            <person name="Gibbons J."/>
            <person name="Hibbett D."/>
        </authorList>
    </citation>
    <scope>NUCLEOTIDE SEQUENCE [LARGE SCALE GENOMIC DNA]</scope>
    <source>
        <strain evidence="6">ALCF2SS1-6</strain>
    </source>
</reference>
<dbReference type="InterPro" id="IPR008271">
    <property type="entry name" value="Ser/Thr_kinase_AS"/>
</dbReference>
<dbReference type="GO" id="GO:0004674">
    <property type="term" value="F:protein serine/threonine kinase activity"/>
    <property type="evidence" value="ECO:0007669"/>
    <property type="project" value="InterPro"/>
</dbReference>
<dbReference type="AlphaFoldDB" id="A0A5C2SXU8"/>
<dbReference type="InterPro" id="IPR011009">
    <property type="entry name" value="Kinase-like_dom_sf"/>
</dbReference>
<keyword evidence="2 3" id="KW-0067">ATP-binding</keyword>
<organism evidence="6 7">
    <name type="scientific">Lentinus tigrinus ALCF2SS1-6</name>
    <dbReference type="NCBI Taxonomy" id="1328759"/>
    <lineage>
        <taxon>Eukaryota</taxon>
        <taxon>Fungi</taxon>
        <taxon>Dikarya</taxon>
        <taxon>Basidiomycota</taxon>
        <taxon>Agaricomycotina</taxon>
        <taxon>Agaricomycetes</taxon>
        <taxon>Polyporales</taxon>
        <taxon>Polyporaceae</taxon>
        <taxon>Lentinus</taxon>
    </lineage>
</organism>